<dbReference type="RefSeq" id="WP_283760235.1">
    <property type="nucleotide sequence ID" value="NZ_JAQOSQ010000041.1"/>
</dbReference>
<dbReference type="NCBIfam" id="NF045510">
    <property type="entry name" value="4Cys_prefix_kin"/>
    <property type="match status" value="1"/>
</dbReference>
<keyword evidence="4 9" id="KW-0547">Nucleotide-binding</keyword>
<dbReference type="InterPro" id="IPR037215">
    <property type="entry name" value="GUN4-like_sf"/>
</dbReference>
<evidence type="ECO:0000259" key="10">
    <source>
        <dbReference type="PROSITE" id="PS50011"/>
    </source>
</evidence>
<keyword evidence="5" id="KW-0418">Kinase</keyword>
<dbReference type="PROSITE" id="PS00107">
    <property type="entry name" value="PROTEIN_KINASE_ATP"/>
    <property type="match status" value="1"/>
</dbReference>
<gene>
    <name evidence="11" type="ORF">PMH09_20635</name>
</gene>
<keyword evidence="3" id="KW-0808">Transferase</keyword>
<accession>A0ABT7C2A4</accession>
<dbReference type="InterPro" id="IPR000719">
    <property type="entry name" value="Prot_kinase_dom"/>
</dbReference>
<evidence type="ECO:0000256" key="9">
    <source>
        <dbReference type="PROSITE-ProRule" id="PRU10141"/>
    </source>
</evidence>
<evidence type="ECO:0000313" key="12">
    <source>
        <dbReference type="Proteomes" id="UP001232992"/>
    </source>
</evidence>
<evidence type="ECO:0000256" key="6">
    <source>
        <dbReference type="ARBA" id="ARBA00022840"/>
    </source>
</evidence>
<dbReference type="EMBL" id="JAQOSQ010000041">
    <property type="protein sequence ID" value="MDJ1185595.1"/>
    <property type="molecule type" value="Genomic_DNA"/>
</dbReference>
<evidence type="ECO:0000256" key="1">
    <source>
        <dbReference type="ARBA" id="ARBA00012513"/>
    </source>
</evidence>
<dbReference type="SUPFAM" id="SSF56112">
    <property type="entry name" value="Protein kinase-like (PK-like)"/>
    <property type="match status" value="1"/>
</dbReference>
<dbReference type="InterPro" id="IPR008629">
    <property type="entry name" value="GUN4-like"/>
</dbReference>
<comment type="caution">
    <text evidence="11">The sequence shown here is derived from an EMBL/GenBank/DDBJ whole genome shotgun (WGS) entry which is preliminary data.</text>
</comment>
<dbReference type="CDD" id="cd14014">
    <property type="entry name" value="STKc_PknB_like"/>
    <property type="match status" value="1"/>
</dbReference>
<dbReference type="Gene3D" id="1.10.10.1770">
    <property type="entry name" value="Gun4-like"/>
    <property type="match status" value="1"/>
</dbReference>
<dbReference type="InterPro" id="IPR011009">
    <property type="entry name" value="Kinase-like_dom_sf"/>
</dbReference>
<proteinExistence type="predicted"/>
<dbReference type="PANTHER" id="PTHR24363">
    <property type="entry name" value="SERINE/THREONINE PROTEIN KINASE"/>
    <property type="match status" value="1"/>
</dbReference>
<dbReference type="InterPro" id="IPR017441">
    <property type="entry name" value="Protein_kinase_ATP_BS"/>
</dbReference>
<evidence type="ECO:0000313" key="11">
    <source>
        <dbReference type="EMBL" id="MDJ1185595.1"/>
    </source>
</evidence>
<evidence type="ECO:0000256" key="4">
    <source>
        <dbReference type="ARBA" id="ARBA00022741"/>
    </source>
</evidence>
<comment type="catalytic activity">
    <reaction evidence="8">
        <text>L-seryl-[protein] + ATP = O-phospho-L-seryl-[protein] + ADP + H(+)</text>
        <dbReference type="Rhea" id="RHEA:17989"/>
        <dbReference type="Rhea" id="RHEA-COMP:9863"/>
        <dbReference type="Rhea" id="RHEA-COMP:11604"/>
        <dbReference type="ChEBI" id="CHEBI:15378"/>
        <dbReference type="ChEBI" id="CHEBI:29999"/>
        <dbReference type="ChEBI" id="CHEBI:30616"/>
        <dbReference type="ChEBI" id="CHEBI:83421"/>
        <dbReference type="ChEBI" id="CHEBI:456216"/>
        <dbReference type="EC" id="2.7.11.1"/>
    </reaction>
</comment>
<dbReference type="Pfam" id="PF00069">
    <property type="entry name" value="Pkinase"/>
    <property type="match status" value="1"/>
</dbReference>
<organism evidence="11 12">
    <name type="scientific">Roseofilum casamattae BLCC-M143</name>
    <dbReference type="NCBI Taxonomy" id="3022442"/>
    <lineage>
        <taxon>Bacteria</taxon>
        <taxon>Bacillati</taxon>
        <taxon>Cyanobacteriota</taxon>
        <taxon>Cyanophyceae</taxon>
        <taxon>Desertifilales</taxon>
        <taxon>Desertifilaceae</taxon>
        <taxon>Roseofilum</taxon>
        <taxon>Roseofilum casamattae</taxon>
    </lineage>
</organism>
<dbReference type="EC" id="2.7.11.1" evidence="1"/>
<dbReference type="Gene3D" id="1.10.510.10">
    <property type="entry name" value="Transferase(Phosphotransferase) domain 1"/>
    <property type="match status" value="1"/>
</dbReference>
<comment type="catalytic activity">
    <reaction evidence="7">
        <text>L-threonyl-[protein] + ATP = O-phospho-L-threonyl-[protein] + ADP + H(+)</text>
        <dbReference type="Rhea" id="RHEA:46608"/>
        <dbReference type="Rhea" id="RHEA-COMP:11060"/>
        <dbReference type="Rhea" id="RHEA-COMP:11605"/>
        <dbReference type="ChEBI" id="CHEBI:15378"/>
        <dbReference type="ChEBI" id="CHEBI:30013"/>
        <dbReference type="ChEBI" id="CHEBI:30616"/>
        <dbReference type="ChEBI" id="CHEBI:61977"/>
        <dbReference type="ChEBI" id="CHEBI:456216"/>
        <dbReference type="EC" id="2.7.11.1"/>
    </reaction>
</comment>
<dbReference type="PROSITE" id="PS50011">
    <property type="entry name" value="PROTEIN_KINASE_DOM"/>
    <property type="match status" value="1"/>
</dbReference>
<dbReference type="Proteomes" id="UP001232992">
    <property type="component" value="Unassembled WGS sequence"/>
</dbReference>
<dbReference type="SUPFAM" id="SSF140869">
    <property type="entry name" value="GUN4-like"/>
    <property type="match status" value="1"/>
</dbReference>
<keyword evidence="12" id="KW-1185">Reference proteome</keyword>
<evidence type="ECO:0000256" key="7">
    <source>
        <dbReference type="ARBA" id="ARBA00047899"/>
    </source>
</evidence>
<dbReference type="Gene3D" id="1.25.40.620">
    <property type="match status" value="1"/>
</dbReference>
<dbReference type="Gene3D" id="3.30.200.20">
    <property type="entry name" value="Phosphorylase Kinase, domain 1"/>
    <property type="match status" value="1"/>
</dbReference>
<evidence type="ECO:0000256" key="8">
    <source>
        <dbReference type="ARBA" id="ARBA00048679"/>
    </source>
</evidence>
<dbReference type="CDD" id="cd16383">
    <property type="entry name" value="GUN4"/>
    <property type="match status" value="1"/>
</dbReference>
<feature type="binding site" evidence="9">
    <location>
        <position position="65"/>
    </location>
    <ligand>
        <name>ATP</name>
        <dbReference type="ChEBI" id="CHEBI:30616"/>
    </ligand>
</feature>
<feature type="domain" description="Protein kinase" evidence="10">
    <location>
        <begin position="34"/>
        <end position="292"/>
    </location>
</feature>
<evidence type="ECO:0000256" key="3">
    <source>
        <dbReference type="ARBA" id="ARBA00022679"/>
    </source>
</evidence>
<keyword evidence="6 9" id="KW-0067">ATP-binding</keyword>
<dbReference type="PANTHER" id="PTHR24363:SF0">
    <property type="entry name" value="SERINE_THREONINE KINASE LIKE DOMAIN CONTAINING 1"/>
    <property type="match status" value="1"/>
</dbReference>
<reference evidence="11 12" key="1">
    <citation type="submission" date="2023-01" db="EMBL/GenBank/DDBJ databases">
        <title>Novel diversity within Roseofilum (Cyanobacteria; Desertifilaceae) from marine benthic mats with descriptions of four novel species.</title>
        <authorList>
            <person name="Wang Y."/>
            <person name="Berthold D.E."/>
            <person name="Hu J."/>
            <person name="Lefler F.W."/>
            <person name="Laughinghouse H.D. IV."/>
        </authorList>
    </citation>
    <scope>NUCLEOTIDE SEQUENCE [LARGE SCALE GENOMIC DNA]</scope>
    <source>
        <strain evidence="11 12">BLCC-M143</strain>
    </source>
</reference>
<protein>
    <recommendedName>
        <fullName evidence="1">non-specific serine/threonine protein kinase</fullName>
        <ecNumber evidence="1">2.7.11.1</ecNumber>
    </recommendedName>
</protein>
<sequence length="495" mass="56218">MSYCTNPDCKHPKNPDTAKYCSSCGAALHLRQRYRPLTQLGQGGFGKTFIAIDEDIPSQPTCAIKQLYLKGFTSSVMHKAKQLFRQEAVRLDDLGKHDQIPSLLAHFEQDEQCYLVQEFIEGPTLSQELQQKSYYTGEEVEELLRDLLPVLQFIHDRNVIHRDIKPGNIIRRNSDRLPVLIDFGVSKWVSQTTLNQTGTVVGSADYMPLEQLQGKVFPASDLYSLGVTCLHLLTGISPFDLYDVVGERWVWRDYLLPENRISSSLTRVLDSLVARSVRDRFQSASEVLQALPNSSDLSTALTMQPAKRKANLAAESRQALSPRKNSRLLANPIHVVKTWISNTEEAKLDSSTGINYTKLNKYLQAKRWKEADEETWNCLHQAAGSPMTRFLSDRDLSRISCDDWMTVDRLWVEASEGRFGFSIQVQIYQQMGEDYIRFCEGVKWPLNRSNNMEKQIQFKPRAPVGHLPSPLRFQGKNLAKNIKAIASGFVSCDLL</sequence>
<keyword evidence="2" id="KW-0723">Serine/threonine-protein kinase</keyword>
<evidence type="ECO:0000256" key="5">
    <source>
        <dbReference type="ARBA" id="ARBA00022777"/>
    </source>
</evidence>
<dbReference type="SMART" id="SM00220">
    <property type="entry name" value="S_TKc"/>
    <property type="match status" value="1"/>
</dbReference>
<evidence type="ECO:0000256" key="2">
    <source>
        <dbReference type="ARBA" id="ARBA00022527"/>
    </source>
</evidence>
<dbReference type="Pfam" id="PF05419">
    <property type="entry name" value="GUN4"/>
    <property type="match status" value="1"/>
</dbReference>
<name>A0ABT7C2A4_9CYAN</name>